<keyword evidence="1" id="KW-0175">Coiled coil</keyword>
<accession>A0A510L9A3</accession>
<proteinExistence type="predicted"/>
<feature type="chain" id="PRO_5021799151" description="DUF4878 domain-containing protein" evidence="2">
    <location>
        <begin position="19"/>
        <end position="227"/>
    </location>
</feature>
<dbReference type="KEGG" id="lhg:JMUB5056_2172"/>
<dbReference type="AlphaFoldDB" id="A0A510L9A3"/>
<name>A0A510L9A3_9FUSO</name>
<dbReference type="EMBL" id="AP019846">
    <property type="protein sequence ID" value="BBM60548.1"/>
    <property type="molecule type" value="Genomic_DNA"/>
</dbReference>
<sequence>MKKLLFVLMLAVMGNMLAAPKSQKTKSARTTATSRISESERNEIENAVQIGMQPFVDMVTSAMKAEMNKEASKFSTDSLFEKDYVLSNSLKKEIGKKFTDEMLKFVFSAVKPKVVVKKINYISQNQVEVDYDIKIKNIDKVWDMLDFDEKLEKEFLAKVGAKNMEETEKIMKSKGNEELKKKFYYTLLDEMITLLNKEIKETKEEESLLEDISVMLKKVNGRWQVEK</sequence>
<evidence type="ECO:0008006" key="5">
    <source>
        <dbReference type="Google" id="ProtNLM"/>
    </source>
</evidence>
<gene>
    <name evidence="3" type="ORF">JMUB5056_2172</name>
</gene>
<reference evidence="3 4" key="1">
    <citation type="submission" date="2019-07" db="EMBL/GenBank/DDBJ databases">
        <title>Complete Genome Sequence of Leptotrichia hongkongensis Strain JMUB5056.</title>
        <authorList>
            <person name="Watanabe S."/>
            <person name="Cui L."/>
        </authorList>
    </citation>
    <scope>NUCLEOTIDE SEQUENCE [LARGE SCALE GENOMIC DNA]</scope>
    <source>
        <strain evidence="3 4">JMUB5056</strain>
    </source>
</reference>
<feature type="coiled-coil region" evidence="1">
    <location>
        <begin position="185"/>
        <end position="212"/>
    </location>
</feature>
<evidence type="ECO:0000256" key="2">
    <source>
        <dbReference type="SAM" id="SignalP"/>
    </source>
</evidence>
<keyword evidence="2" id="KW-0732">Signal</keyword>
<dbReference type="RefSeq" id="WP_147006359.1">
    <property type="nucleotide sequence ID" value="NZ_AP019846.1"/>
</dbReference>
<organism evidence="3 4">
    <name type="scientific">Leptotrichia hongkongensis</name>
    <dbReference type="NCBI Taxonomy" id="554406"/>
    <lineage>
        <taxon>Bacteria</taxon>
        <taxon>Fusobacteriati</taxon>
        <taxon>Fusobacteriota</taxon>
        <taxon>Fusobacteriia</taxon>
        <taxon>Fusobacteriales</taxon>
        <taxon>Leptotrichiaceae</taxon>
        <taxon>Leptotrichia</taxon>
    </lineage>
</organism>
<evidence type="ECO:0000256" key="1">
    <source>
        <dbReference type="SAM" id="Coils"/>
    </source>
</evidence>
<dbReference type="Proteomes" id="UP000321561">
    <property type="component" value="Chromosome"/>
</dbReference>
<feature type="signal peptide" evidence="2">
    <location>
        <begin position="1"/>
        <end position="18"/>
    </location>
</feature>
<protein>
    <recommendedName>
        <fullName evidence="5">DUF4878 domain-containing protein</fullName>
    </recommendedName>
</protein>
<evidence type="ECO:0000313" key="3">
    <source>
        <dbReference type="EMBL" id="BBM60548.1"/>
    </source>
</evidence>
<evidence type="ECO:0000313" key="4">
    <source>
        <dbReference type="Proteomes" id="UP000321561"/>
    </source>
</evidence>
<dbReference type="OrthoDB" id="81800at2"/>